<evidence type="ECO:0000313" key="2">
    <source>
        <dbReference type="Proteomes" id="UP000625210"/>
    </source>
</evidence>
<accession>A0A8J2VKS3</accession>
<sequence length="70" mass="8285">MERDYVTLKQLCEEMEKDRSNARKQAIKLGIPLFMVRAAEDHNQLTLAMSPNDADYFKEVYTEGYRIERN</sequence>
<reference evidence="1" key="1">
    <citation type="journal article" date="2014" name="Int. J. Syst. Evol. Microbiol.">
        <title>Complete genome sequence of Corynebacterium casei LMG S-19264T (=DSM 44701T), isolated from a smear-ripened cheese.</title>
        <authorList>
            <consortium name="US DOE Joint Genome Institute (JGI-PGF)"/>
            <person name="Walter F."/>
            <person name="Albersmeier A."/>
            <person name="Kalinowski J."/>
            <person name="Ruckert C."/>
        </authorList>
    </citation>
    <scope>NUCLEOTIDE SEQUENCE</scope>
    <source>
        <strain evidence="1">CGMCC 1.15179</strain>
    </source>
</reference>
<reference evidence="1" key="2">
    <citation type="submission" date="2020-09" db="EMBL/GenBank/DDBJ databases">
        <authorList>
            <person name="Sun Q."/>
            <person name="Zhou Y."/>
        </authorList>
    </citation>
    <scope>NUCLEOTIDE SEQUENCE</scope>
    <source>
        <strain evidence="1">CGMCC 1.15179</strain>
    </source>
</reference>
<proteinExistence type="predicted"/>
<dbReference type="RefSeq" id="WP_188649032.1">
    <property type="nucleotide sequence ID" value="NZ_BMHQ01000018.1"/>
</dbReference>
<evidence type="ECO:0000313" key="1">
    <source>
        <dbReference type="EMBL" id="GGE28721.1"/>
    </source>
</evidence>
<protein>
    <submittedName>
        <fullName evidence="1">Uncharacterized protein</fullName>
    </submittedName>
</protein>
<name>A0A8J2VKS3_9BACL</name>
<dbReference type="Proteomes" id="UP000625210">
    <property type="component" value="Unassembled WGS sequence"/>
</dbReference>
<gene>
    <name evidence="1" type="ORF">GCM10011571_33550</name>
</gene>
<keyword evidence="2" id="KW-1185">Reference proteome</keyword>
<comment type="caution">
    <text evidence="1">The sequence shown here is derived from an EMBL/GenBank/DDBJ whole genome shotgun (WGS) entry which is preliminary data.</text>
</comment>
<organism evidence="1 2">
    <name type="scientific">Marinithermofilum abyssi</name>
    <dbReference type="NCBI Taxonomy" id="1571185"/>
    <lineage>
        <taxon>Bacteria</taxon>
        <taxon>Bacillati</taxon>
        <taxon>Bacillota</taxon>
        <taxon>Bacilli</taxon>
        <taxon>Bacillales</taxon>
        <taxon>Thermoactinomycetaceae</taxon>
        <taxon>Marinithermofilum</taxon>
    </lineage>
</organism>
<dbReference type="EMBL" id="BMHQ01000018">
    <property type="protein sequence ID" value="GGE28721.1"/>
    <property type="molecule type" value="Genomic_DNA"/>
</dbReference>
<dbReference type="AlphaFoldDB" id="A0A8J2VKS3"/>